<organism evidence="5 6">
    <name type="scientific">Rhodohalobacter barkolensis</name>
    <dbReference type="NCBI Taxonomy" id="2053187"/>
    <lineage>
        <taxon>Bacteria</taxon>
        <taxon>Pseudomonadati</taxon>
        <taxon>Balneolota</taxon>
        <taxon>Balneolia</taxon>
        <taxon>Balneolales</taxon>
        <taxon>Balneolaceae</taxon>
        <taxon>Rhodohalobacter</taxon>
    </lineage>
</organism>
<evidence type="ECO:0000256" key="2">
    <source>
        <dbReference type="ARBA" id="ARBA00022630"/>
    </source>
</evidence>
<comment type="similarity">
    <text evidence="3">Belongs to the flavoredoxin family.</text>
</comment>
<dbReference type="Gene3D" id="2.30.110.10">
    <property type="entry name" value="Electron Transport, Fmn-binding Protein, Chain A"/>
    <property type="match status" value="1"/>
</dbReference>
<comment type="cofactor">
    <cofactor evidence="1">
        <name>FMN</name>
        <dbReference type="ChEBI" id="CHEBI:58210"/>
    </cofactor>
</comment>
<dbReference type="PANTHER" id="PTHR43567">
    <property type="entry name" value="FLAVOREDOXIN-RELATED-RELATED"/>
    <property type="match status" value="1"/>
</dbReference>
<dbReference type="InterPro" id="IPR002563">
    <property type="entry name" value="Flavin_Rdtase-like_dom"/>
</dbReference>
<accession>A0A2N0VJ74</accession>
<dbReference type="Pfam" id="PF01613">
    <property type="entry name" value="Flavin_Reduct"/>
    <property type="match status" value="1"/>
</dbReference>
<dbReference type="InterPro" id="IPR012349">
    <property type="entry name" value="Split_barrel_FMN-bd"/>
</dbReference>
<evidence type="ECO:0000313" key="6">
    <source>
        <dbReference type="Proteomes" id="UP000233398"/>
    </source>
</evidence>
<reference evidence="5 6" key="1">
    <citation type="submission" date="2017-11" db="EMBL/GenBank/DDBJ databases">
        <title>Rhodohalobacter 15182 sp. nov., isolated from a salt lake.</title>
        <authorList>
            <person name="Han S."/>
        </authorList>
    </citation>
    <scope>NUCLEOTIDE SEQUENCE [LARGE SCALE GENOMIC DNA]</scope>
    <source>
        <strain evidence="5 6">15182</strain>
    </source>
</reference>
<feature type="domain" description="Flavin reductase like" evidence="4">
    <location>
        <begin position="28"/>
        <end position="161"/>
    </location>
</feature>
<dbReference type="AlphaFoldDB" id="A0A2N0VJ74"/>
<evidence type="ECO:0000256" key="3">
    <source>
        <dbReference type="ARBA" id="ARBA00038054"/>
    </source>
</evidence>
<evidence type="ECO:0000313" key="5">
    <source>
        <dbReference type="EMBL" id="PKD44245.1"/>
    </source>
</evidence>
<keyword evidence="6" id="KW-1185">Reference proteome</keyword>
<proteinExistence type="inferred from homology"/>
<comment type="caution">
    <text evidence="5">The sequence shown here is derived from an EMBL/GenBank/DDBJ whole genome shotgun (WGS) entry which is preliminary data.</text>
</comment>
<dbReference type="EMBL" id="PISP01000001">
    <property type="protein sequence ID" value="PKD44245.1"/>
    <property type="molecule type" value="Genomic_DNA"/>
</dbReference>
<dbReference type="OrthoDB" id="1523782at2"/>
<dbReference type="SUPFAM" id="SSF50475">
    <property type="entry name" value="FMN-binding split barrel"/>
    <property type="match status" value="1"/>
</dbReference>
<name>A0A2N0VJ74_9BACT</name>
<protein>
    <recommendedName>
        <fullName evidence="4">Flavin reductase like domain-containing protein</fullName>
    </recommendedName>
</protein>
<gene>
    <name evidence="5" type="ORF">CWD77_01910</name>
</gene>
<dbReference type="Proteomes" id="UP000233398">
    <property type="component" value="Unassembled WGS sequence"/>
</dbReference>
<dbReference type="GO" id="GO:0016646">
    <property type="term" value="F:oxidoreductase activity, acting on the CH-NH group of donors, NAD or NADP as acceptor"/>
    <property type="evidence" value="ECO:0007669"/>
    <property type="project" value="UniProtKB-ARBA"/>
</dbReference>
<dbReference type="PANTHER" id="PTHR43567:SF1">
    <property type="entry name" value="FLAVOREDOXIN"/>
    <property type="match status" value="1"/>
</dbReference>
<dbReference type="RefSeq" id="WP_101071535.1">
    <property type="nucleotide sequence ID" value="NZ_PISP01000001.1"/>
</dbReference>
<evidence type="ECO:0000256" key="1">
    <source>
        <dbReference type="ARBA" id="ARBA00001917"/>
    </source>
</evidence>
<evidence type="ECO:0000259" key="4">
    <source>
        <dbReference type="Pfam" id="PF01613"/>
    </source>
</evidence>
<dbReference type="InterPro" id="IPR052174">
    <property type="entry name" value="Flavoredoxin"/>
</dbReference>
<keyword evidence="2" id="KW-0285">Flavoprotein</keyword>
<sequence>MSEQKSNSMIDITDDPNLWERIFMVHSLLVIGSREKNGDYNMAPKHMAMPLGMGPYIGFMGTPRKTTYQNIKREKVFTVSYPQSDQLVFSSITASSRDEEDEKPAILTVPKVDAQKIDGKFIKGSYLQFECTLHEIMGKFGEWEMIVGKIVAAYVHEDAIRKEGIEADDASLISNNPLLAYLHPGRFSIIKKSNTFPLPKDFKI</sequence>
<dbReference type="GO" id="GO:0010181">
    <property type="term" value="F:FMN binding"/>
    <property type="evidence" value="ECO:0007669"/>
    <property type="project" value="InterPro"/>
</dbReference>